<gene>
    <name evidence="1" type="ORF">Cyrtocomes_00780</name>
</gene>
<evidence type="ECO:0000313" key="1">
    <source>
        <dbReference type="EMBL" id="MDZ5762400.1"/>
    </source>
</evidence>
<dbReference type="EMBL" id="JARGYT010000045">
    <property type="protein sequence ID" value="MDZ5762400.1"/>
    <property type="molecule type" value="Genomic_DNA"/>
</dbReference>
<protein>
    <recommendedName>
        <fullName evidence="3">Outer membrane protein beta-barrel domain-containing protein</fullName>
    </recommendedName>
</protein>
<accession>A0ABU5L950</accession>
<keyword evidence="2" id="KW-1185">Reference proteome</keyword>
<organism evidence="1 2">
    <name type="scientific">Candidatus Cyrtobacter comes</name>
    <dbReference type="NCBI Taxonomy" id="675776"/>
    <lineage>
        <taxon>Bacteria</taxon>
        <taxon>Pseudomonadati</taxon>
        <taxon>Pseudomonadota</taxon>
        <taxon>Alphaproteobacteria</taxon>
        <taxon>Rickettsiales</taxon>
        <taxon>Candidatus Midichloriaceae</taxon>
        <taxon>Candidatus Cyrtobacter</taxon>
    </lineage>
</organism>
<reference evidence="1 2" key="1">
    <citation type="submission" date="2023-02" db="EMBL/GenBank/DDBJ databases">
        <title>Host association and intracellularity evolved multiple times independently in the Rickettsiales.</title>
        <authorList>
            <person name="Castelli M."/>
            <person name="Nardi T."/>
            <person name="Gammuto L."/>
            <person name="Bellinzona G."/>
            <person name="Sabaneyeva E."/>
            <person name="Potekhin A."/>
            <person name="Serra V."/>
            <person name="Petroni G."/>
            <person name="Sassera D."/>
        </authorList>
    </citation>
    <scope>NUCLEOTIDE SEQUENCE [LARGE SCALE GENOMIC DNA]</scope>
    <source>
        <strain evidence="1 2">BOD18</strain>
    </source>
</reference>
<evidence type="ECO:0008006" key="3">
    <source>
        <dbReference type="Google" id="ProtNLM"/>
    </source>
</evidence>
<sequence>MTSVFRAILFYAVLFILPHTCVAFEEEYSDEKDFLINFSLGAATNFGFRSFFEAQKSVGLEDPLEYRQELYFKKYALGECVSLLISYNKWDNVYFGGKLSYLHNASCEVITKSIDTYYNIKLQAISATLQAIYKAEIPEDKKIGGIFEGGIGMSFSRVKNSENVLYATNEITGDDVLLFKNEDPSYMVGICANFGFGLMYHVYLDVLSVGLKYEFDYLNIKREAFRKFDSSFKGEFVTPFIHKISLGIYLSF</sequence>
<dbReference type="Proteomes" id="UP001293791">
    <property type="component" value="Unassembled WGS sequence"/>
</dbReference>
<comment type="caution">
    <text evidence="1">The sequence shown here is derived from an EMBL/GenBank/DDBJ whole genome shotgun (WGS) entry which is preliminary data.</text>
</comment>
<proteinExistence type="predicted"/>
<name>A0ABU5L950_9RICK</name>
<evidence type="ECO:0000313" key="2">
    <source>
        <dbReference type="Proteomes" id="UP001293791"/>
    </source>
</evidence>